<feature type="region of interest" description="Disordered" evidence="3">
    <location>
        <begin position="400"/>
        <end position="506"/>
    </location>
</feature>
<dbReference type="PANTHER" id="PTHR12585:SF70">
    <property type="entry name" value="RAD21_REC8 N TERMINAL DOMAIN PROTEIN (AFU_ORTHOLOGUE AFUA_6G02900)"/>
    <property type="match status" value="1"/>
</dbReference>
<dbReference type="InterPro" id="IPR039781">
    <property type="entry name" value="Rad21/Rec8-like"/>
</dbReference>
<dbReference type="GO" id="GO:0007064">
    <property type="term" value="P:mitotic sister chromatid cohesion"/>
    <property type="evidence" value="ECO:0007669"/>
    <property type="project" value="TreeGrafter"/>
</dbReference>
<comment type="subcellular location">
    <subcellularLocation>
        <location evidence="1">Nucleus</location>
    </subcellularLocation>
</comment>
<protein>
    <submittedName>
        <fullName evidence="5">Unnamed protein product</fullName>
    </submittedName>
</protein>
<feature type="domain" description="Rad21/Rec8-like protein N-terminal" evidence="4">
    <location>
        <begin position="1"/>
        <end position="107"/>
    </location>
</feature>
<dbReference type="Proteomes" id="UP001296104">
    <property type="component" value="Unassembled WGS sequence"/>
</dbReference>
<evidence type="ECO:0000313" key="5">
    <source>
        <dbReference type="EMBL" id="CAK4034916.1"/>
    </source>
</evidence>
<evidence type="ECO:0000259" key="4">
    <source>
        <dbReference type="Pfam" id="PF04825"/>
    </source>
</evidence>
<feature type="region of interest" description="Disordered" evidence="3">
    <location>
        <begin position="276"/>
        <end position="319"/>
    </location>
</feature>
<evidence type="ECO:0000256" key="1">
    <source>
        <dbReference type="ARBA" id="ARBA00004123"/>
    </source>
</evidence>
<comment type="caution">
    <text evidence="5">The sequence shown here is derived from an EMBL/GenBank/DDBJ whole genome shotgun (WGS) entry which is preliminary data.</text>
</comment>
<keyword evidence="6" id="KW-1185">Reference proteome</keyword>
<evidence type="ECO:0000256" key="2">
    <source>
        <dbReference type="ARBA" id="ARBA00023242"/>
    </source>
</evidence>
<evidence type="ECO:0000313" key="6">
    <source>
        <dbReference type="Proteomes" id="UP001296104"/>
    </source>
</evidence>
<organism evidence="5 6">
    <name type="scientific">Lecanosticta acicola</name>
    <dbReference type="NCBI Taxonomy" id="111012"/>
    <lineage>
        <taxon>Eukaryota</taxon>
        <taxon>Fungi</taxon>
        <taxon>Dikarya</taxon>
        <taxon>Ascomycota</taxon>
        <taxon>Pezizomycotina</taxon>
        <taxon>Dothideomycetes</taxon>
        <taxon>Dothideomycetidae</taxon>
        <taxon>Mycosphaerellales</taxon>
        <taxon>Mycosphaerellaceae</taxon>
        <taxon>Lecanosticta</taxon>
    </lineage>
</organism>
<dbReference type="PANTHER" id="PTHR12585">
    <property type="entry name" value="SCC1 / RAD21 FAMILY MEMBER"/>
    <property type="match status" value="1"/>
</dbReference>
<dbReference type="GO" id="GO:0030892">
    <property type="term" value="C:mitotic cohesin complex"/>
    <property type="evidence" value="ECO:0007669"/>
    <property type="project" value="TreeGrafter"/>
</dbReference>
<dbReference type="GO" id="GO:0003682">
    <property type="term" value="F:chromatin binding"/>
    <property type="evidence" value="ECO:0007669"/>
    <property type="project" value="TreeGrafter"/>
</dbReference>
<name>A0AAI8Z9L4_9PEZI</name>
<feature type="compositionally biased region" description="Polar residues" evidence="3">
    <location>
        <begin position="280"/>
        <end position="303"/>
    </location>
</feature>
<dbReference type="EMBL" id="CAVMBE010000149">
    <property type="protein sequence ID" value="CAK4034916.1"/>
    <property type="molecule type" value="Genomic_DNA"/>
</dbReference>
<feature type="compositionally biased region" description="Polar residues" evidence="3">
    <location>
        <begin position="151"/>
        <end position="166"/>
    </location>
</feature>
<feature type="region of interest" description="Disordered" evidence="3">
    <location>
        <begin position="220"/>
        <end position="239"/>
    </location>
</feature>
<dbReference type="CDD" id="cd21789">
    <property type="entry name" value="Rad21_Rec8_M_SpRec8p-like"/>
    <property type="match status" value="1"/>
</dbReference>
<evidence type="ECO:0000256" key="3">
    <source>
        <dbReference type="SAM" id="MobiDB-lite"/>
    </source>
</evidence>
<feature type="compositionally biased region" description="Low complexity" evidence="3">
    <location>
        <begin position="435"/>
        <end position="444"/>
    </location>
</feature>
<reference evidence="5" key="1">
    <citation type="submission" date="2023-11" db="EMBL/GenBank/DDBJ databases">
        <authorList>
            <person name="Alioto T."/>
            <person name="Alioto T."/>
            <person name="Gomez Garrido J."/>
        </authorList>
    </citation>
    <scope>NUCLEOTIDE SEQUENCE</scope>
</reference>
<keyword evidence="2" id="KW-0539">Nucleus</keyword>
<dbReference type="AlphaFoldDB" id="A0AAI8Z9L4"/>
<accession>A0AAI8Z9L4</accession>
<dbReference type="GO" id="GO:0005634">
    <property type="term" value="C:nucleus"/>
    <property type="evidence" value="ECO:0007669"/>
    <property type="project" value="UniProtKB-SubCell"/>
</dbReference>
<feature type="region of interest" description="Disordered" evidence="3">
    <location>
        <begin position="145"/>
        <end position="168"/>
    </location>
</feature>
<dbReference type="InterPro" id="IPR006910">
    <property type="entry name" value="Rad21_Rec8_N"/>
</dbReference>
<gene>
    <name evidence="5" type="ORF">LECACI_7A010074</name>
</gene>
<sequence length="653" mass="70400">MFYSTEVLTSRKYGVATVWLVATLGSKSSLKRISRKAILDVDVSKACETIVEPDAPMALRLQSNLLYGVTRVYSQQCGYVLADAETARNSIRAIFKVMQQAALEPEGRTKGKSDQLMLQDDPNFLPGLDFMPLDLDNLNHVSSGALEETQETLSPHSSRTHSSQHSFGGLDLPASQSSLIGGPVGGLDLLSARDGSARGGKSGPAQLLDDDLGLTIDDDGNIHMDDHPVRQPRAPSDRVDPIGAVCSGGLSDQFGEPFLGPADDDGFMPIQNDFDVRMTDGSTGQQDRMQSDLQPQTTSETASAQAQRRQPRAKKAMPLDRVTSLRNSDLVAWQRNYLANMRDAMEHKQALRLATLAKKNAEHWVLGASIALGQGLSGPLNIFSGARIIEAFTGVDLLERGHKRQRDDPDSSDSGRRVRPRGEPSSDELTRGIDGDFFQQDDGFAPILNDDTLEQGREAPTPLDDRHVSSIFPWNQSAGSRPPTDAGHPSSTSFGGGMHFNTLGRRGSRLTSASPLVGRDPFAGQAGDLENFDSDMAMGALTGEEDFELYGLAAQVDTETAAQSQWQRAALGAESANFLDFVRTAIDESDDSPPPGQDSQQRAASIDFQDLLPPESNSNVVAAQALLHVLTLGTKNLLKIQQAGAFGPIILSH</sequence>
<feature type="compositionally biased region" description="Basic and acidic residues" evidence="3">
    <location>
        <begin position="400"/>
        <end position="434"/>
    </location>
</feature>
<dbReference type="Pfam" id="PF04825">
    <property type="entry name" value="Rad21_Rec8_N"/>
    <property type="match status" value="1"/>
</dbReference>
<proteinExistence type="predicted"/>